<feature type="signal peptide" evidence="1">
    <location>
        <begin position="1"/>
        <end position="18"/>
    </location>
</feature>
<comment type="caution">
    <text evidence="3">The sequence shown here is derived from an EMBL/GenBank/DDBJ whole genome shotgun (WGS) entry which is preliminary data.</text>
</comment>
<feature type="domain" description="Apple" evidence="2">
    <location>
        <begin position="130"/>
        <end position="207"/>
    </location>
</feature>
<dbReference type="EMBL" id="JAOQAV010000019">
    <property type="protein sequence ID" value="KAJ4186788.1"/>
    <property type="molecule type" value="Genomic_DNA"/>
</dbReference>
<proteinExistence type="predicted"/>
<organism evidence="3 4">
    <name type="scientific">Fusarium falciforme</name>
    <dbReference type="NCBI Taxonomy" id="195108"/>
    <lineage>
        <taxon>Eukaryota</taxon>
        <taxon>Fungi</taxon>
        <taxon>Dikarya</taxon>
        <taxon>Ascomycota</taxon>
        <taxon>Pezizomycotina</taxon>
        <taxon>Sordariomycetes</taxon>
        <taxon>Hypocreomycetidae</taxon>
        <taxon>Hypocreales</taxon>
        <taxon>Nectriaceae</taxon>
        <taxon>Fusarium</taxon>
        <taxon>Fusarium solani species complex</taxon>
    </lineage>
</organism>
<evidence type="ECO:0000256" key="1">
    <source>
        <dbReference type="SAM" id="SignalP"/>
    </source>
</evidence>
<evidence type="ECO:0000313" key="3">
    <source>
        <dbReference type="EMBL" id="KAJ4186788.1"/>
    </source>
</evidence>
<dbReference type="InterPro" id="IPR003609">
    <property type="entry name" value="Pan_app"/>
</dbReference>
<reference evidence="3" key="1">
    <citation type="submission" date="2022-09" db="EMBL/GenBank/DDBJ databases">
        <title>Fusarium specimens isolated from Avocado Roots.</title>
        <authorList>
            <person name="Stajich J."/>
            <person name="Roper C."/>
            <person name="Heimlech-Rivalta G."/>
        </authorList>
    </citation>
    <scope>NUCLEOTIDE SEQUENCE</scope>
    <source>
        <strain evidence="3">A02</strain>
    </source>
</reference>
<dbReference type="PROSITE" id="PS50948">
    <property type="entry name" value="PAN"/>
    <property type="match status" value="1"/>
</dbReference>
<accession>A0A9W8R5G6</accession>
<dbReference type="Proteomes" id="UP001152087">
    <property type="component" value="Unassembled WGS sequence"/>
</dbReference>
<evidence type="ECO:0000313" key="4">
    <source>
        <dbReference type="Proteomes" id="UP001152087"/>
    </source>
</evidence>
<keyword evidence="4" id="KW-1185">Reference proteome</keyword>
<sequence length="207" mass="21120">MAFRSFLTLPLAAGMAAAGPCYVSGTTTALTSETTTATTSSFYSSETTSTSATLTAVSSDATLTTATFSTSSSETATISTSSSDIASTTASLSSETETTSATTTTFSSTESASTAASAITTSSAAPDPDCYKHIKILRGQSIGGVSYHGDSMALEQCMDACADVGNCIAFDFMSSGGWCYISYTGQEGNLWGPPDDDMYTSGYTNTC</sequence>
<protein>
    <recommendedName>
        <fullName evidence="2">Apple domain-containing protein</fullName>
    </recommendedName>
</protein>
<dbReference type="AlphaFoldDB" id="A0A9W8R5G6"/>
<gene>
    <name evidence="3" type="ORF">NW755_007520</name>
</gene>
<name>A0A9W8R5G6_9HYPO</name>
<evidence type="ECO:0000259" key="2">
    <source>
        <dbReference type="PROSITE" id="PS50948"/>
    </source>
</evidence>
<keyword evidence="1" id="KW-0732">Signal</keyword>
<feature type="chain" id="PRO_5040815332" description="Apple domain-containing protein" evidence="1">
    <location>
        <begin position="19"/>
        <end position="207"/>
    </location>
</feature>